<sequence length="115" mass="13256">MPKFYLTRRATRDLHEIAAYSTEQWGEARTRQYMADLYRAFGRMSEEPQIGELRLHRSSPFLMAPAKQHFAVYKPLKQGIVIATVLHGRRNIESILRSIGPSLAAEIAKIEKQFP</sequence>
<evidence type="ECO:0000313" key="2">
    <source>
        <dbReference type="EMBL" id="VFJ71037.1"/>
    </source>
</evidence>
<reference evidence="2" key="1">
    <citation type="submission" date="2019-02" db="EMBL/GenBank/DDBJ databases">
        <authorList>
            <person name="Gruber-Vodicka R. H."/>
            <person name="Seah K. B. B."/>
        </authorList>
    </citation>
    <scope>NUCLEOTIDE SEQUENCE</scope>
    <source>
        <strain evidence="2">BECK_BZ131</strain>
    </source>
</reference>
<keyword evidence="1" id="KW-1277">Toxin-antitoxin system</keyword>
<dbReference type="Pfam" id="PF05016">
    <property type="entry name" value="ParE_toxin"/>
    <property type="match status" value="1"/>
</dbReference>
<name>A0A450TRU8_9GAMM</name>
<accession>A0A450TRU8</accession>
<dbReference type="Gene3D" id="3.30.2310.20">
    <property type="entry name" value="RelE-like"/>
    <property type="match status" value="1"/>
</dbReference>
<dbReference type="AlphaFoldDB" id="A0A450TRU8"/>
<gene>
    <name evidence="2" type="ORF">BECKFW1821C_GA0114237_102555</name>
</gene>
<dbReference type="InterPro" id="IPR007712">
    <property type="entry name" value="RelE/ParE_toxin"/>
</dbReference>
<dbReference type="EMBL" id="CAADFE010000025">
    <property type="protein sequence ID" value="VFJ71037.1"/>
    <property type="molecule type" value="Genomic_DNA"/>
</dbReference>
<evidence type="ECO:0000256" key="1">
    <source>
        <dbReference type="ARBA" id="ARBA00022649"/>
    </source>
</evidence>
<protein>
    <submittedName>
        <fullName evidence="2">Plasmid stabilization system protein ParE</fullName>
    </submittedName>
</protein>
<proteinExistence type="predicted"/>
<dbReference type="InterPro" id="IPR035093">
    <property type="entry name" value="RelE/ParE_toxin_dom_sf"/>
</dbReference>
<organism evidence="2">
    <name type="scientific">Candidatus Kentrum sp. FW</name>
    <dbReference type="NCBI Taxonomy" id="2126338"/>
    <lineage>
        <taxon>Bacteria</taxon>
        <taxon>Pseudomonadati</taxon>
        <taxon>Pseudomonadota</taxon>
        <taxon>Gammaproteobacteria</taxon>
        <taxon>Candidatus Kentrum</taxon>
    </lineage>
</organism>